<dbReference type="VEuPathDB" id="FungiDB:RhiirA1_419282"/>
<feature type="compositionally biased region" description="Polar residues" evidence="3">
    <location>
        <begin position="481"/>
        <end position="500"/>
    </location>
</feature>
<dbReference type="InterPro" id="IPR013256">
    <property type="entry name" value="Chromatin_SPT2"/>
</dbReference>
<feature type="compositionally biased region" description="Basic and acidic residues" evidence="3">
    <location>
        <begin position="424"/>
        <end position="480"/>
    </location>
</feature>
<feature type="compositionally biased region" description="Basic residues" evidence="3">
    <location>
        <begin position="604"/>
        <end position="615"/>
    </location>
</feature>
<evidence type="ECO:0000256" key="3">
    <source>
        <dbReference type="SAM" id="MobiDB-lite"/>
    </source>
</evidence>
<dbReference type="VEuPathDB" id="FungiDB:FUN_020582"/>
<dbReference type="Proteomes" id="UP000234323">
    <property type="component" value="Unassembled WGS sequence"/>
</dbReference>
<feature type="compositionally biased region" description="Low complexity" evidence="3">
    <location>
        <begin position="150"/>
        <end position="160"/>
    </location>
</feature>
<sequence>MSSQTDTVNNKTSVSNLDNKTSSSKVPLKEPTLKLNMEEYREMKRLKAVGDVTAIENLEKKVRQRMELELASDPTRTATTTSMSNKKTATSKQVKSTITTTSSPSGNVSVKNDKTAVVNHKRIETNVSTSKNGNMVSSEDKKVSVKKTKPNTTTTLKSTSEILTINKEKQKEKSKPSGSTSKINYGPNKEKSAAIRQENLISSTSTSKVTKGILLNNKGRQTSVNKDVTGNKVPSSTSANKSVLKFEKYVERWKSYRERDEKYKPLELFLPPEILNDKNRMITIEKIAKEFELERLRKLLKQDMEKPNGNKKLAQKRIENFNNFGKTYTRLEIAAARNEEGPKTDQKIRAHIAFLNEKNIINKKITSLDVIADPHYLKKGLEQFQKFLQHKEMERKRKLKGTWEFNRQEKLEEERKRKRQQTLEIEKKSEKLGGKLAEQKRHHESVAETKRRQEIERERARRVSKAEVQHRHNRMEDLRSKNSNASKKTMTNRSEATKSTSLKKRTFDERSEVSPSSRAQKRRNVGSNELDICRLDEATVNRNLSSIIHSIVRPGRRPIYGMIDDHDDDAMEVSGYEVLREEARSSRLAKKEDDDEERAEQQRRLRKLNKKKVRG</sequence>
<feature type="compositionally biased region" description="Basic and acidic residues" evidence="3">
    <location>
        <begin position="166"/>
        <end position="175"/>
    </location>
</feature>
<feature type="region of interest" description="Disordered" evidence="3">
    <location>
        <begin position="410"/>
        <end position="525"/>
    </location>
</feature>
<evidence type="ECO:0000313" key="4">
    <source>
        <dbReference type="EMBL" id="PKY51903.1"/>
    </source>
</evidence>
<dbReference type="Pfam" id="PF08243">
    <property type="entry name" value="SPT2"/>
    <property type="match status" value="1"/>
</dbReference>
<proteinExistence type="inferred from homology"/>
<evidence type="ECO:0000256" key="1">
    <source>
        <dbReference type="ARBA" id="ARBA00006461"/>
    </source>
</evidence>
<dbReference type="AlphaFoldDB" id="A0A2I1GZ43"/>
<organism evidence="4 5">
    <name type="scientific">Rhizophagus irregularis</name>
    <dbReference type="NCBI Taxonomy" id="588596"/>
    <lineage>
        <taxon>Eukaryota</taxon>
        <taxon>Fungi</taxon>
        <taxon>Fungi incertae sedis</taxon>
        <taxon>Mucoromycota</taxon>
        <taxon>Glomeromycotina</taxon>
        <taxon>Glomeromycetes</taxon>
        <taxon>Glomerales</taxon>
        <taxon>Glomeraceae</taxon>
        <taxon>Rhizophagus</taxon>
    </lineage>
</organism>
<gene>
    <name evidence="4" type="ORF">RhiirA4_407856</name>
</gene>
<reference evidence="4 5" key="1">
    <citation type="submission" date="2015-10" db="EMBL/GenBank/DDBJ databases">
        <title>Genome analyses suggest a sexual origin of heterokaryosis in a supposedly ancient asexual fungus.</title>
        <authorList>
            <person name="Ropars J."/>
            <person name="Sedzielewska K."/>
            <person name="Noel J."/>
            <person name="Charron P."/>
            <person name="Farinelli L."/>
            <person name="Marton T."/>
            <person name="Kruger M."/>
            <person name="Pelin A."/>
            <person name="Brachmann A."/>
            <person name="Corradi N."/>
        </authorList>
    </citation>
    <scope>NUCLEOTIDE SEQUENCE [LARGE SCALE GENOMIC DNA]</scope>
    <source>
        <strain evidence="4 5">A4</strain>
    </source>
</reference>
<evidence type="ECO:0000256" key="2">
    <source>
        <dbReference type="ARBA" id="ARBA00023054"/>
    </source>
</evidence>
<feature type="region of interest" description="Disordered" evidence="3">
    <location>
        <begin position="130"/>
        <end position="191"/>
    </location>
</feature>
<dbReference type="SMART" id="SM00784">
    <property type="entry name" value="SPT2"/>
    <property type="match status" value="1"/>
</dbReference>
<dbReference type="EMBL" id="LLXI01001101">
    <property type="protein sequence ID" value="PKY51903.1"/>
    <property type="molecule type" value="Genomic_DNA"/>
</dbReference>
<keyword evidence="2" id="KW-0175">Coiled coil</keyword>
<accession>A0A2I1GZ43</accession>
<feature type="compositionally biased region" description="Polar residues" evidence="3">
    <location>
        <begin position="1"/>
        <end position="25"/>
    </location>
</feature>
<feature type="compositionally biased region" description="Polar residues" evidence="3">
    <location>
        <begin position="74"/>
        <end position="110"/>
    </location>
</feature>
<feature type="region of interest" description="Disordered" evidence="3">
    <location>
        <begin position="1"/>
        <end position="32"/>
    </location>
</feature>
<dbReference type="VEuPathDB" id="FungiDB:RhiirFUN_000577"/>
<feature type="region of interest" description="Disordered" evidence="3">
    <location>
        <begin position="67"/>
        <end position="115"/>
    </location>
</feature>
<keyword evidence="5" id="KW-1185">Reference proteome</keyword>
<comment type="similarity">
    <text evidence="1">Belongs to the SPT2 family.</text>
</comment>
<evidence type="ECO:0000313" key="5">
    <source>
        <dbReference type="Proteomes" id="UP000234323"/>
    </source>
</evidence>
<protein>
    <submittedName>
        <fullName evidence="4">Uncharacterized protein</fullName>
    </submittedName>
</protein>
<name>A0A2I1GZ43_9GLOM</name>
<comment type="caution">
    <text evidence="4">The sequence shown here is derived from an EMBL/GenBank/DDBJ whole genome shotgun (WGS) entry which is preliminary data.</text>
</comment>
<feature type="region of interest" description="Disordered" evidence="3">
    <location>
        <begin position="580"/>
        <end position="615"/>
    </location>
</feature>
<feature type="compositionally biased region" description="Basic and acidic residues" evidence="3">
    <location>
        <begin position="580"/>
        <end position="592"/>
    </location>
</feature>